<keyword evidence="2" id="KW-1185">Reference proteome</keyword>
<sequence>MSHICFSSHYNPDAPYNYFVPAIWQVLSSTAILGMKNEFISELYQQKKTPSSTRQSQRFNEEDALYSCHGEDTTKRKKNILLGMTASAGLSPVAIIDDEGREENLLAHDVVASRICDNKRRTVTIKRTGGSKSFYDGSYKNGLCCPLSLSKQNNRPGLSPILSSCPFKKILHTRTFIELNDDMCKKLNDDWELYPQLKFFYARALTGSIIVNNNDNTAALINMVEVYGRNKSVDAHHERYMDNSKTGIQVSTLPPVVTKYKNFWATTTIQDNSVKLHFASKTFNALVTSSYRMDGKHEAEVGLSTTSFRLDNMSTFRNAATSQIYIDLASWNKALTVLKEKKSGTISARYCYRAVQYFQKRLGCAPPKPVARLQSSLPVTTNSVQSL</sequence>
<comment type="caution">
    <text evidence="1">The sequence shown here is derived from an EMBL/GenBank/DDBJ whole genome shotgun (WGS) entry which is preliminary data.</text>
</comment>
<name>A0ABP9Y9M4_9FUNG</name>
<protein>
    <submittedName>
        <fullName evidence="1">Uncharacterized protein</fullName>
    </submittedName>
</protein>
<gene>
    <name evidence="1" type="ORF">HPULCUR_009066</name>
</gene>
<organism evidence="1 2">
    <name type="scientific">Helicostylum pulchrum</name>
    <dbReference type="NCBI Taxonomy" id="562976"/>
    <lineage>
        <taxon>Eukaryota</taxon>
        <taxon>Fungi</taxon>
        <taxon>Fungi incertae sedis</taxon>
        <taxon>Mucoromycota</taxon>
        <taxon>Mucoromycotina</taxon>
        <taxon>Mucoromycetes</taxon>
        <taxon>Mucorales</taxon>
        <taxon>Mucorineae</taxon>
        <taxon>Mucoraceae</taxon>
        <taxon>Helicostylum</taxon>
    </lineage>
</organism>
<evidence type="ECO:0000313" key="2">
    <source>
        <dbReference type="Proteomes" id="UP001476247"/>
    </source>
</evidence>
<reference evidence="1 2" key="1">
    <citation type="submission" date="2024-04" db="EMBL/GenBank/DDBJ databases">
        <title>genome sequences of Mucor flavus KT1a and Helicostylum pulchrum KT1b strains isolation_sourced from the surface of a dry-aged beef.</title>
        <authorList>
            <person name="Toyotome T."/>
            <person name="Hosono M."/>
            <person name="Torimaru M."/>
            <person name="Fukuda K."/>
            <person name="Mikami N."/>
        </authorList>
    </citation>
    <scope>NUCLEOTIDE SEQUENCE [LARGE SCALE GENOMIC DNA]</scope>
    <source>
        <strain evidence="1 2">KT1b</strain>
    </source>
</reference>
<accession>A0ABP9Y9M4</accession>
<evidence type="ECO:0000313" key="1">
    <source>
        <dbReference type="EMBL" id="GAA5803583.1"/>
    </source>
</evidence>
<dbReference type="Proteomes" id="UP001476247">
    <property type="component" value="Unassembled WGS sequence"/>
</dbReference>
<proteinExistence type="predicted"/>
<dbReference type="EMBL" id="BAABUJ010000029">
    <property type="protein sequence ID" value="GAA5803583.1"/>
    <property type="molecule type" value="Genomic_DNA"/>
</dbReference>